<name>A0ABZ3F2G5_9HELI</name>
<dbReference type="Proteomes" id="UP001434737">
    <property type="component" value="Chromosome"/>
</dbReference>
<keyword evidence="2" id="KW-1185">Reference proteome</keyword>
<protein>
    <submittedName>
        <fullName evidence="1">Uncharacterized protein</fullName>
    </submittedName>
</protein>
<reference evidence="1 2" key="1">
    <citation type="submission" date="2024-02" db="EMBL/GenBank/DDBJ databases">
        <title>Genome and pathogenicity analysis of Helicobacter mastomyrinus isolated from mice.</title>
        <authorList>
            <person name="Zhu L."/>
        </authorList>
    </citation>
    <scope>NUCLEOTIDE SEQUENCE [LARGE SCALE GENOMIC DNA]</scope>
    <source>
        <strain evidence="1 2">Hm-17</strain>
    </source>
</reference>
<proteinExistence type="predicted"/>
<evidence type="ECO:0000313" key="1">
    <source>
        <dbReference type="EMBL" id="XAM17324.1"/>
    </source>
</evidence>
<dbReference type="RefSeq" id="WP_300447669.1">
    <property type="nucleotide sequence ID" value="NZ_CP145316.1"/>
</dbReference>
<accession>A0ABZ3F2G5</accession>
<sequence>MEKEISAKLSLFGFVNKNFYAFCQKGFDSVKDAEVFLLSEMGKIFNKHLASNIEDDEDASDENYNDKKTRIAYWLNENIKSCKVTVENPFSCTEYDFTRFLHQ</sequence>
<organism evidence="1 2">
    <name type="scientific">Helicobacter mastomyrinus</name>
    <dbReference type="NCBI Taxonomy" id="287948"/>
    <lineage>
        <taxon>Bacteria</taxon>
        <taxon>Pseudomonadati</taxon>
        <taxon>Campylobacterota</taxon>
        <taxon>Epsilonproteobacteria</taxon>
        <taxon>Campylobacterales</taxon>
        <taxon>Helicobacteraceae</taxon>
        <taxon>Helicobacter</taxon>
    </lineage>
</organism>
<gene>
    <name evidence="1" type="ORF">V3I05_06445</name>
</gene>
<evidence type="ECO:0000313" key="2">
    <source>
        <dbReference type="Proteomes" id="UP001434737"/>
    </source>
</evidence>
<dbReference type="EMBL" id="CP145316">
    <property type="protein sequence ID" value="XAM17324.1"/>
    <property type="molecule type" value="Genomic_DNA"/>
</dbReference>